<reference evidence="2 3" key="1">
    <citation type="journal article" date="2017" name="Nature">
        <title>The Apostasia genome and the evolution of orchids.</title>
        <authorList>
            <person name="Zhang G.Q."/>
            <person name="Liu K.W."/>
            <person name="Li Z."/>
            <person name="Lohaus R."/>
            <person name="Hsiao Y.Y."/>
            <person name="Niu S.C."/>
            <person name="Wang J.Y."/>
            <person name="Lin Y.C."/>
            <person name="Xu Q."/>
            <person name="Chen L.J."/>
            <person name="Yoshida K."/>
            <person name="Fujiwara S."/>
            <person name="Wang Z.W."/>
            <person name="Zhang Y.Q."/>
            <person name="Mitsuda N."/>
            <person name="Wang M."/>
            <person name="Liu G.H."/>
            <person name="Pecoraro L."/>
            <person name="Huang H.X."/>
            <person name="Xiao X.J."/>
            <person name="Lin M."/>
            <person name="Wu X.Y."/>
            <person name="Wu W.L."/>
            <person name="Chen Y.Y."/>
            <person name="Chang S.B."/>
            <person name="Sakamoto S."/>
            <person name="Ohme-Takagi M."/>
            <person name="Yagi M."/>
            <person name="Zeng S.J."/>
            <person name="Shen C.Y."/>
            <person name="Yeh C.M."/>
            <person name="Luo Y.B."/>
            <person name="Tsai W.C."/>
            <person name="Van de Peer Y."/>
            <person name="Liu Z.J."/>
        </authorList>
    </citation>
    <scope>NUCLEOTIDE SEQUENCE [LARGE SCALE GENOMIC DNA]</scope>
    <source>
        <strain evidence="3">cv. Shenzhen</strain>
        <tissue evidence="2">Stem</tissue>
    </source>
</reference>
<evidence type="ECO:0000313" key="3">
    <source>
        <dbReference type="Proteomes" id="UP000236161"/>
    </source>
</evidence>
<dbReference type="EC" id="2.7.7.7" evidence="2"/>
<keyword evidence="3" id="KW-1185">Reference proteome</keyword>
<proteinExistence type="predicted"/>
<keyword evidence="1" id="KW-1133">Transmembrane helix</keyword>
<accession>A0A2I0ANH8</accession>
<name>A0A2I0ANH8_9ASPA</name>
<evidence type="ECO:0000313" key="2">
    <source>
        <dbReference type="EMBL" id="PKA57111.1"/>
    </source>
</evidence>
<feature type="transmembrane region" description="Helical" evidence="1">
    <location>
        <begin position="90"/>
        <end position="108"/>
    </location>
</feature>
<keyword evidence="1" id="KW-0812">Transmembrane</keyword>
<sequence length="110" mass="12451">MQIERFACIAKEGKLNYTARQFQMLLKWRCFLGDFGLNAKNAKVHFTRTFYAQAETARYFIGGRKRRKTWLRLRCSSIGGSSESVIPIKAVSLAAVGVTILLLVGYLLQS</sequence>
<dbReference type="EMBL" id="KZ451969">
    <property type="protein sequence ID" value="PKA57111.1"/>
    <property type="molecule type" value="Genomic_DNA"/>
</dbReference>
<keyword evidence="1" id="KW-0472">Membrane</keyword>
<protein>
    <submittedName>
        <fullName evidence="2">DNA polymerase delta catalytic subunit</fullName>
        <ecNumber evidence="2">2.7.7.7</ecNumber>
    </submittedName>
</protein>
<gene>
    <name evidence="2" type="primary">POLD1</name>
    <name evidence="2" type="ORF">AXF42_Ash002415</name>
</gene>
<dbReference type="GO" id="GO:0003887">
    <property type="term" value="F:DNA-directed DNA polymerase activity"/>
    <property type="evidence" value="ECO:0007669"/>
    <property type="project" value="UniProtKB-EC"/>
</dbReference>
<keyword evidence="2" id="KW-0808">Transferase</keyword>
<dbReference type="AlphaFoldDB" id="A0A2I0ANH8"/>
<keyword evidence="2" id="KW-0548">Nucleotidyltransferase</keyword>
<evidence type="ECO:0000256" key="1">
    <source>
        <dbReference type="SAM" id="Phobius"/>
    </source>
</evidence>
<dbReference type="Proteomes" id="UP000236161">
    <property type="component" value="Unassembled WGS sequence"/>
</dbReference>
<organism evidence="2 3">
    <name type="scientific">Apostasia shenzhenica</name>
    <dbReference type="NCBI Taxonomy" id="1088818"/>
    <lineage>
        <taxon>Eukaryota</taxon>
        <taxon>Viridiplantae</taxon>
        <taxon>Streptophyta</taxon>
        <taxon>Embryophyta</taxon>
        <taxon>Tracheophyta</taxon>
        <taxon>Spermatophyta</taxon>
        <taxon>Magnoliopsida</taxon>
        <taxon>Liliopsida</taxon>
        <taxon>Asparagales</taxon>
        <taxon>Orchidaceae</taxon>
        <taxon>Apostasioideae</taxon>
        <taxon>Apostasia</taxon>
    </lineage>
</organism>